<feature type="compositionally biased region" description="Basic and acidic residues" evidence="2">
    <location>
        <begin position="141"/>
        <end position="154"/>
    </location>
</feature>
<dbReference type="OrthoDB" id="10316753at2759"/>
<evidence type="ECO:0000313" key="3">
    <source>
        <dbReference type="EMBL" id="CAE7261138.1"/>
    </source>
</evidence>
<gene>
    <name evidence="3" type="ORF">SNEC2469_LOCUS5968</name>
</gene>
<protein>
    <submittedName>
        <fullName evidence="3">Uncharacterized protein</fullName>
    </submittedName>
</protein>
<dbReference type="EMBL" id="CAJNJA010010697">
    <property type="protein sequence ID" value="CAE7261138.1"/>
    <property type="molecule type" value="Genomic_DNA"/>
</dbReference>
<comment type="caution">
    <text evidence="3">The sequence shown here is derived from an EMBL/GenBank/DDBJ whole genome shotgun (WGS) entry which is preliminary data.</text>
</comment>
<evidence type="ECO:0000313" key="4">
    <source>
        <dbReference type="Proteomes" id="UP000601435"/>
    </source>
</evidence>
<evidence type="ECO:0000256" key="1">
    <source>
        <dbReference type="SAM" id="Coils"/>
    </source>
</evidence>
<dbReference type="Proteomes" id="UP000601435">
    <property type="component" value="Unassembled WGS sequence"/>
</dbReference>
<feature type="region of interest" description="Disordered" evidence="2">
    <location>
        <begin position="1"/>
        <end position="36"/>
    </location>
</feature>
<keyword evidence="1" id="KW-0175">Coiled coil</keyword>
<feature type="coiled-coil region" evidence="1">
    <location>
        <begin position="264"/>
        <end position="291"/>
    </location>
</feature>
<sequence length="309" mass="32981">MQSRLLPWGSDMKMSVQTEPANEVQHDNPLSQTDGAVREALSWPIAVSAAAELPSSEQDPLSRPSDVDELGGLEQQQTEPAGIPSSPPRAHCGDVVGIGCFNDSIAARLREEASLPQSQSAEVVSVAARDHEVSGAPSPLHGEDSEQYEHRSEIQSEEDEPADSVAEQFDQSHASKLPIDDREEDPAGYVPGEAEQRTARPMDQGDEDPPPCASEGAAISEHSTLANGLQGKDAAISWQAASRLGKKASFVSKAAKPYEREASLEAQAALQAKMQDEVEKAEVRVREELQAQLQAQAPSVLAGCCMAVD</sequence>
<feature type="region of interest" description="Disordered" evidence="2">
    <location>
        <begin position="49"/>
        <end position="97"/>
    </location>
</feature>
<keyword evidence="4" id="KW-1185">Reference proteome</keyword>
<proteinExistence type="predicted"/>
<evidence type="ECO:0000256" key="2">
    <source>
        <dbReference type="SAM" id="MobiDB-lite"/>
    </source>
</evidence>
<organism evidence="3 4">
    <name type="scientific">Symbiodinium necroappetens</name>
    <dbReference type="NCBI Taxonomy" id="1628268"/>
    <lineage>
        <taxon>Eukaryota</taxon>
        <taxon>Sar</taxon>
        <taxon>Alveolata</taxon>
        <taxon>Dinophyceae</taxon>
        <taxon>Suessiales</taxon>
        <taxon>Symbiodiniaceae</taxon>
        <taxon>Symbiodinium</taxon>
    </lineage>
</organism>
<feature type="region of interest" description="Disordered" evidence="2">
    <location>
        <begin position="112"/>
        <end position="224"/>
    </location>
</feature>
<reference evidence="3" key="1">
    <citation type="submission" date="2021-02" db="EMBL/GenBank/DDBJ databases">
        <authorList>
            <person name="Dougan E. K."/>
            <person name="Rhodes N."/>
            <person name="Thang M."/>
            <person name="Chan C."/>
        </authorList>
    </citation>
    <scope>NUCLEOTIDE SEQUENCE</scope>
</reference>
<name>A0A812M8P2_9DINO</name>
<dbReference type="AlphaFoldDB" id="A0A812M8P2"/>
<accession>A0A812M8P2</accession>